<dbReference type="GO" id="GO:0009252">
    <property type="term" value="P:peptidoglycan biosynthetic process"/>
    <property type="evidence" value="ECO:0007669"/>
    <property type="project" value="UniProtKB-UniRule"/>
</dbReference>
<dbReference type="InterPro" id="IPR004101">
    <property type="entry name" value="Mur_ligase_C"/>
</dbReference>
<feature type="binding site" evidence="7">
    <location>
        <position position="203"/>
    </location>
    <ligand>
        <name>UDP-N-acetyl-alpha-D-muramoyl-L-alanyl-D-glutamate</name>
        <dbReference type="ChEBI" id="CHEBI:83900"/>
    </ligand>
</feature>
<evidence type="ECO:0000256" key="2">
    <source>
        <dbReference type="ARBA" id="ARBA00022618"/>
    </source>
</evidence>
<keyword evidence="7 13" id="KW-0436">Ligase</keyword>
<reference evidence="13 14" key="1">
    <citation type="submission" date="2018-11" db="EMBL/GenBank/DDBJ databases">
        <title>Sequencing the genomes of 1000 actinobacteria strains.</title>
        <authorList>
            <person name="Klenk H.-P."/>
        </authorList>
    </citation>
    <scope>NUCLEOTIDE SEQUENCE [LARGE SCALE GENOMIC DNA]</scope>
    <source>
        <strain evidence="13 14">DSM 43634</strain>
    </source>
</reference>
<evidence type="ECO:0000256" key="4">
    <source>
        <dbReference type="ARBA" id="ARBA00022984"/>
    </source>
</evidence>
<comment type="caution">
    <text evidence="13">The sequence shown here is derived from an EMBL/GenBank/DDBJ whole genome shotgun (WGS) entry which is preliminary data.</text>
</comment>
<dbReference type="Proteomes" id="UP000271683">
    <property type="component" value="Unassembled WGS sequence"/>
</dbReference>
<protein>
    <recommendedName>
        <fullName evidence="7">UDP-N-acetylmuramyl-tripeptide synthetase</fullName>
        <ecNumber evidence="7">6.3.2.-</ecNumber>
    </recommendedName>
    <alternativeName>
        <fullName evidence="7">UDP-MurNAc-tripeptide synthetase</fullName>
    </alternativeName>
</protein>
<dbReference type="SUPFAM" id="SSF53623">
    <property type="entry name" value="MurD-like peptide ligases, catalytic domain"/>
    <property type="match status" value="1"/>
</dbReference>
<feature type="binding site" evidence="7">
    <location>
        <begin position="124"/>
        <end position="130"/>
    </location>
    <ligand>
        <name>ATP</name>
        <dbReference type="ChEBI" id="CHEBI:30616"/>
    </ligand>
</feature>
<evidence type="ECO:0000259" key="11">
    <source>
        <dbReference type="Pfam" id="PF02875"/>
    </source>
</evidence>
<keyword evidence="6 7" id="KW-0961">Cell wall biogenesis/degradation</keyword>
<dbReference type="SUPFAM" id="SSF53244">
    <property type="entry name" value="MurD-like peptide ligases, peptide-binding domain"/>
    <property type="match status" value="1"/>
</dbReference>
<feature type="domain" description="Mur ligase N-terminal catalytic" evidence="10">
    <location>
        <begin position="37"/>
        <end position="110"/>
    </location>
</feature>
<feature type="region of interest" description="Disordered" evidence="9">
    <location>
        <begin position="504"/>
        <end position="552"/>
    </location>
</feature>
<keyword evidence="5 7" id="KW-0131">Cell cycle</keyword>
<comment type="pathway">
    <text evidence="7 8">Cell wall biogenesis; peptidoglycan biosynthesis.</text>
</comment>
<dbReference type="EMBL" id="RJKL01000001">
    <property type="protein sequence ID" value="ROP34107.1"/>
    <property type="molecule type" value="Genomic_DNA"/>
</dbReference>
<comment type="caution">
    <text evidence="7">Lacks conserved residue(s) required for the propagation of feature annotation.</text>
</comment>
<dbReference type="GO" id="GO:0005524">
    <property type="term" value="F:ATP binding"/>
    <property type="evidence" value="ECO:0007669"/>
    <property type="project" value="UniProtKB-UniRule"/>
</dbReference>
<keyword evidence="7" id="KW-0963">Cytoplasm</keyword>
<dbReference type="PANTHER" id="PTHR23135">
    <property type="entry name" value="MUR LIGASE FAMILY MEMBER"/>
    <property type="match status" value="1"/>
</dbReference>
<dbReference type="SUPFAM" id="SSF63418">
    <property type="entry name" value="MurE/MurF N-terminal domain"/>
    <property type="match status" value="1"/>
</dbReference>
<dbReference type="InterPro" id="IPR013221">
    <property type="entry name" value="Mur_ligase_cen"/>
</dbReference>
<feature type="domain" description="Mur ligase central" evidence="12">
    <location>
        <begin position="122"/>
        <end position="326"/>
    </location>
</feature>
<evidence type="ECO:0000259" key="10">
    <source>
        <dbReference type="Pfam" id="PF01225"/>
    </source>
</evidence>
<evidence type="ECO:0000259" key="12">
    <source>
        <dbReference type="Pfam" id="PF08245"/>
    </source>
</evidence>
<evidence type="ECO:0000313" key="13">
    <source>
        <dbReference type="EMBL" id="ROP34107.1"/>
    </source>
</evidence>
<evidence type="ECO:0000313" key="14">
    <source>
        <dbReference type="Proteomes" id="UP000271683"/>
    </source>
</evidence>
<evidence type="ECO:0000256" key="6">
    <source>
        <dbReference type="ARBA" id="ARBA00023316"/>
    </source>
</evidence>
<keyword evidence="7" id="KW-0547">Nucleotide-binding</keyword>
<comment type="cofactor">
    <cofactor evidence="7">
        <name>Mg(2+)</name>
        <dbReference type="ChEBI" id="CHEBI:18420"/>
    </cofactor>
</comment>
<feature type="domain" description="Mur ligase C-terminal" evidence="11">
    <location>
        <begin position="348"/>
        <end position="478"/>
    </location>
</feature>
<dbReference type="Gene3D" id="3.90.190.20">
    <property type="entry name" value="Mur ligase, C-terminal domain"/>
    <property type="match status" value="1"/>
</dbReference>
<dbReference type="GO" id="GO:0008360">
    <property type="term" value="P:regulation of cell shape"/>
    <property type="evidence" value="ECO:0007669"/>
    <property type="project" value="UniProtKB-KW"/>
</dbReference>
<feature type="modified residue" description="N6-carboxylysine" evidence="7">
    <location>
        <position position="235"/>
    </location>
</feature>
<evidence type="ECO:0000256" key="8">
    <source>
        <dbReference type="RuleBase" id="RU004135"/>
    </source>
</evidence>
<feature type="binding site" evidence="7">
    <location>
        <position position="44"/>
    </location>
    <ligand>
        <name>UDP-N-acetyl-alpha-D-muramoyl-L-alanyl-D-glutamate</name>
        <dbReference type="ChEBI" id="CHEBI:83900"/>
    </ligand>
</feature>
<keyword evidence="4 7" id="KW-0573">Peptidoglycan synthesis</keyword>
<dbReference type="Pfam" id="PF02875">
    <property type="entry name" value="Mur_ligase_C"/>
    <property type="match status" value="1"/>
</dbReference>
<comment type="subcellular location">
    <subcellularLocation>
        <location evidence="7 8">Cytoplasm</location>
    </subcellularLocation>
</comment>
<dbReference type="PANTHER" id="PTHR23135:SF4">
    <property type="entry name" value="UDP-N-ACETYLMURAMOYL-L-ALANYL-D-GLUTAMATE--2,6-DIAMINOPIMELATE LIGASE MURE HOMOLOG, CHLOROPLASTIC"/>
    <property type="match status" value="1"/>
</dbReference>
<dbReference type="EC" id="6.3.2.-" evidence="7"/>
<evidence type="ECO:0000256" key="3">
    <source>
        <dbReference type="ARBA" id="ARBA00022960"/>
    </source>
</evidence>
<keyword evidence="7" id="KW-0067">ATP-binding</keyword>
<keyword evidence="7" id="KW-0460">Magnesium</keyword>
<dbReference type="InterPro" id="IPR000713">
    <property type="entry name" value="Mur_ligase_N"/>
</dbReference>
<keyword evidence="3 7" id="KW-0133">Cell shape</keyword>
<comment type="function">
    <text evidence="7">Catalyzes the addition of an amino acid to the nucleotide precursor UDP-N-acetylmuramoyl-L-alanyl-D-glutamate (UMAG) in the biosynthesis of bacterial cell-wall peptidoglycan.</text>
</comment>
<accession>A0A3N1GV63</accession>
<dbReference type="AlphaFoldDB" id="A0A3N1GV63"/>
<evidence type="ECO:0000256" key="7">
    <source>
        <dbReference type="HAMAP-Rule" id="MF_00208"/>
    </source>
</evidence>
<gene>
    <name evidence="7" type="primary">murE</name>
    <name evidence="13" type="ORF">EDD30_7178</name>
</gene>
<dbReference type="UniPathway" id="UPA00219"/>
<dbReference type="InterPro" id="IPR036615">
    <property type="entry name" value="Mur_ligase_C_dom_sf"/>
</dbReference>
<dbReference type="GO" id="GO:0051301">
    <property type="term" value="P:cell division"/>
    <property type="evidence" value="ECO:0007669"/>
    <property type="project" value="UniProtKB-KW"/>
</dbReference>
<dbReference type="NCBIfam" id="TIGR01085">
    <property type="entry name" value="murE"/>
    <property type="match status" value="1"/>
</dbReference>
<dbReference type="GO" id="GO:0000287">
    <property type="term" value="F:magnesium ion binding"/>
    <property type="evidence" value="ECO:0007669"/>
    <property type="project" value="UniProtKB-UniRule"/>
</dbReference>
<proteinExistence type="inferred from homology"/>
<dbReference type="GO" id="GO:0005737">
    <property type="term" value="C:cytoplasm"/>
    <property type="evidence" value="ECO:0007669"/>
    <property type="project" value="UniProtKB-SubCell"/>
</dbReference>
<dbReference type="HAMAP" id="MF_00208">
    <property type="entry name" value="MurE"/>
    <property type="match status" value="1"/>
</dbReference>
<dbReference type="Gene3D" id="3.40.1190.10">
    <property type="entry name" value="Mur-like, catalytic domain"/>
    <property type="match status" value="1"/>
</dbReference>
<dbReference type="GO" id="GO:0071555">
    <property type="term" value="P:cell wall organization"/>
    <property type="evidence" value="ECO:0007669"/>
    <property type="project" value="UniProtKB-KW"/>
</dbReference>
<dbReference type="InterPro" id="IPR036565">
    <property type="entry name" value="Mur-like_cat_sf"/>
</dbReference>
<comment type="similarity">
    <text evidence="1 7">Belongs to the MurCDEF family. MurE subfamily.</text>
</comment>
<evidence type="ECO:0000256" key="1">
    <source>
        <dbReference type="ARBA" id="ARBA00005898"/>
    </source>
</evidence>
<dbReference type="Gene3D" id="3.40.1390.10">
    <property type="entry name" value="MurE/MurF, N-terminal domain"/>
    <property type="match status" value="1"/>
</dbReference>
<evidence type="ECO:0000256" key="9">
    <source>
        <dbReference type="SAM" id="MobiDB-lite"/>
    </source>
</evidence>
<sequence>MVDLSRNGENAVNPTLRSLLAAVPAASLVQGEADAAVSGVTHDSRRVAAGDLFVAIPGENHDARRFVADALARGAAGVVTEGPVDVPDGTVVIRVPSTRAALADFAAAVYGPSPERLRLIGVTGTDGKTTTTHMIHAVLEAHGERSGRLSTVGMTAGDGAPPAGFGFTTPEAGDLHRMLAGMADAGCTTAVTEVSSHALALQRVRGCAFQVAVFTNLTPEHLDFHGSMPEYAAAKAKLFAMVAQKSPDGFGVVNADDPASAVMRQHGPRRILSYGIENDADVRAVDIRCEPDRTTFTLTTPWGDQEIVSVIPGRVNVYNWLAAAATTLGLGVPLEAIRAAAEVTTVDGRLESIDCGQPFKVFVDFAHTPHALATVLRTVRPQTKNRLMVLFGHAGGRDAANRAPMGAVAAGLADVVMVTADNPLHEDPAAIAEEILVGAREREGATGDVSVNVDRREALRALVARAEPGDTIVLAGKGHERYQALAEGKVEWNDADEARLALAARGWTTPRSESAEAGRRGAVPQQRAASDGPAEASRVTATPGRKPGGGAS</sequence>
<dbReference type="Pfam" id="PF01225">
    <property type="entry name" value="Mur_ligase"/>
    <property type="match status" value="1"/>
</dbReference>
<dbReference type="GO" id="GO:0016881">
    <property type="term" value="F:acid-amino acid ligase activity"/>
    <property type="evidence" value="ECO:0007669"/>
    <property type="project" value="UniProtKB-UniRule"/>
</dbReference>
<name>A0A3N1GV63_9ACTN</name>
<dbReference type="InterPro" id="IPR035911">
    <property type="entry name" value="MurE/MurF_N"/>
</dbReference>
<feature type="binding site" evidence="7">
    <location>
        <begin position="168"/>
        <end position="169"/>
    </location>
    <ligand>
        <name>UDP-N-acetyl-alpha-D-muramoyl-L-alanyl-D-glutamate</name>
        <dbReference type="ChEBI" id="CHEBI:83900"/>
    </ligand>
</feature>
<organism evidence="13 14">
    <name type="scientific">Couchioplanes caeruleus</name>
    <dbReference type="NCBI Taxonomy" id="56438"/>
    <lineage>
        <taxon>Bacteria</taxon>
        <taxon>Bacillati</taxon>
        <taxon>Actinomycetota</taxon>
        <taxon>Actinomycetes</taxon>
        <taxon>Micromonosporales</taxon>
        <taxon>Micromonosporaceae</taxon>
        <taxon>Couchioplanes</taxon>
    </lineage>
</organism>
<dbReference type="InterPro" id="IPR005761">
    <property type="entry name" value="UDP-N-AcMur-Glu-dNH2Pim_ligase"/>
</dbReference>
<feature type="binding site" evidence="7">
    <location>
        <position position="195"/>
    </location>
    <ligand>
        <name>UDP-N-acetyl-alpha-D-muramoyl-L-alanyl-D-glutamate</name>
        <dbReference type="ChEBI" id="CHEBI:83900"/>
    </ligand>
</feature>
<dbReference type="Pfam" id="PF08245">
    <property type="entry name" value="Mur_ligase_M"/>
    <property type="match status" value="1"/>
</dbReference>
<dbReference type="NCBIfam" id="NF001126">
    <property type="entry name" value="PRK00139.1-4"/>
    <property type="match status" value="1"/>
</dbReference>
<evidence type="ECO:0000256" key="5">
    <source>
        <dbReference type="ARBA" id="ARBA00023306"/>
    </source>
</evidence>
<keyword evidence="2 7" id="KW-0132">Cell division</keyword>
<comment type="PTM">
    <text evidence="7">Carboxylation is probably crucial for Mg(2+) binding and, consequently, for the gamma-phosphate positioning of ATP.</text>
</comment>